<proteinExistence type="predicted"/>
<dbReference type="OrthoDB" id="24644at2157"/>
<dbReference type="PROSITE" id="PS00211">
    <property type="entry name" value="ABC_TRANSPORTER_1"/>
    <property type="match status" value="1"/>
</dbReference>
<organism evidence="6 7">
    <name type="scientific">Pyrococcus furiosus (strain ATCC 43587 / DSM 3638 / JCM 8422 / Vc1)</name>
    <dbReference type="NCBI Taxonomy" id="186497"/>
    <lineage>
        <taxon>Archaea</taxon>
        <taxon>Methanobacteriati</taxon>
        <taxon>Methanobacteriota</taxon>
        <taxon>Thermococci</taxon>
        <taxon>Thermococcales</taxon>
        <taxon>Thermococcaceae</taxon>
        <taxon>Pyrococcus</taxon>
    </lineage>
</organism>
<dbReference type="CDD" id="cd03214">
    <property type="entry name" value="ABC_Iron-Siderophores_B12_Hemin"/>
    <property type="match status" value="1"/>
</dbReference>
<sequence length="248" mass="27924">MIRVRNLSFSYNGRAILRDIAFEVKEGEFLAILGPNGAGKSTLLRCLAKILKCEGEIEICGRNLHEYSRRELSKTIAYVPQRVEPNFLRVFDMVLLGRKPYMGIIPSEEDIKAVERALKTLKIEHLAGRLTKTLSGGELQKVAIARALAQESSIILLDEPTNNLDPRSQVDLMNLLRKLSQAGKTIVTVMHDINLALRFAEKLMFMKNGEVVGIVETKKISPEIIEETFNVKAEIFETPSGVKFCQFY</sequence>
<dbReference type="InterPro" id="IPR017871">
    <property type="entry name" value="ABC_transporter-like_CS"/>
</dbReference>
<evidence type="ECO:0000313" key="7">
    <source>
        <dbReference type="Proteomes" id="UP000324354"/>
    </source>
</evidence>
<feature type="domain" description="ABC transporter" evidence="5">
    <location>
        <begin position="2"/>
        <end position="233"/>
    </location>
</feature>
<dbReference type="GO" id="GO:0016887">
    <property type="term" value="F:ATP hydrolysis activity"/>
    <property type="evidence" value="ECO:0007669"/>
    <property type="project" value="InterPro"/>
</dbReference>
<dbReference type="GeneID" id="41712719"/>
<dbReference type="Pfam" id="PF00005">
    <property type="entry name" value="ABC_tran"/>
    <property type="match status" value="1"/>
</dbReference>
<dbReference type="GeneID" id="13301511"/>
<evidence type="ECO:0000256" key="1">
    <source>
        <dbReference type="ARBA" id="ARBA00022448"/>
    </source>
</evidence>
<evidence type="ECO:0000259" key="5">
    <source>
        <dbReference type="PROSITE" id="PS50893"/>
    </source>
</evidence>
<dbReference type="SMART" id="SM00382">
    <property type="entry name" value="AAA"/>
    <property type="match status" value="1"/>
</dbReference>
<dbReference type="FunFam" id="3.40.50.300:FF:000134">
    <property type="entry name" value="Iron-enterobactin ABC transporter ATP-binding protein"/>
    <property type="match status" value="1"/>
</dbReference>
<dbReference type="Proteomes" id="UP000324354">
    <property type="component" value="Chromosome"/>
</dbReference>
<dbReference type="AlphaFoldDB" id="A0A5C0XQN3"/>
<gene>
    <name evidence="6" type="ORF">PFDSM3638_04555</name>
</gene>
<protein>
    <submittedName>
        <fullName evidence="6">ABC transporter ATP-binding protein</fullName>
    </submittedName>
</protein>
<dbReference type="RefSeq" id="WP_011012045.1">
    <property type="nucleotide sequence ID" value="NC_003413.1"/>
</dbReference>
<reference evidence="6 7" key="1">
    <citation type="submission" date="2017-08" db="EMBL/GenBank/DDBJ databases">
        <title>Resequencing and Reannotation of the genome of Pyrococcus furiosus type strain DSM3638.</title>
        <authorList>
            <person name="Reichelt R.M."/>
            <person name="Bunk B."/>
        </authorList>
    </citation>
    <scope>NUCLEOTIDE SEQUENCE [LARGE SCALE GENOMIC DNA]</scope>
    <source>
        <strain evidence="6 7">DSM 3638</strain>
    </source>
</reference>
<evidence type="ECO:0000256" key="3">
    <source>
        <dbReference type="ARBA" id="ARBA00022840"/>
    </source>
</evidence>
<keyword evidence="4" id="KW-1278">Translocase</keyword>
<dbReference type="InterPro" id="IPR027417">
    <property type="entry name" value="P-loop_NTPase"/>
</dbReference>
<keyword evidence="3 6" id="KW-0067">ATP-binding</keyword>
<evidence type="ECO:0000256" key="4">
    <source>
        <dbReference type="ARBA" id="ARBA00022967"/>
    </source>
</evidence>
<keyword evidence="2" id="KW-0547">Nucleotide-binding</keyword>
<keyword evidence="1" id="KW-0813">Transport</keyword>
<dbReference type="EMBL" id="CP023154">
    <property type="protein sequence ID" value="QEK78578.1"/>
    <property type="molecule type" value="Genomic_DNA"/>
</dbReference>
<dbReference type="PANTHER" id="PTHR42794">
    <property type="entry name" value="HEMIN IMPORT ATP-BINDING PROTEIN HMUV"/>
    <property type="match status" value="1"/>
</dbReference>
<dbReference type="SUPFAM" id="SSF52540">
    <property type="entry name" value="P-loop containing nucleoside triphosphate hydrolases"/>
    <property type="match status" value="1"/>
</dbReference>
<dbReference type="PROSITE" id="PS50893">
    <property type="entry name" value="ABC_TRANSPORTER_2"/>
    <property type="match status" value="1"/>
</dbReference>
<dbReference type="PANTHER" id="PTHR42794:SF1">
    <property type="entry name" value="HEMIN IMPORT ATP-BINDING PROTEIN HMUV"/>
    <property type="match status" value="1"/>
</dbReference>
<dbReference type="InterPro" id="IPR003439">
    <property type="entry name" value="ABC_transporter-like_ATP-bd"/>
</dbReference>
<name>A0A5C0XQN3_PYRFU</name>
<dbReference type="Gene3D" id="3.40.50.300">
    <property type="entry name" value="P-loop containing nucleotide triphosphate hydrolases"/>
    <property type="match status" value="1"/>
</dbReference>
<dbReference type="InterPro" id="IPR003593">
    <property type="entry name" value="AAA+_ATPase"/>
</dbReference>
<evidence type="ECO:0000313" key="6">
    <source>
        <dbReference type="EMBL" id="QEK78578.1"/>
    </source>
</evidence>
<dbReference type="GO" id="GO:0005524">
    <property type="term" value="F:ATP binding"/>
    <property type="evidence" value="ECO:0007669"/>
    <property type="project" value="UniProtKB-KW"/>
</dbReference>
<evidence type="ECO:0000256" key="2">
    <source>
        <dbReference type="ARBA" id="ARBA00022741"/>
    </source>
</evidence>
<accession>A0A5C0XQN3</accession>